<dbReference type="RefSeq" id="WP_004780825.1">
    <property type="nucleotide sequence ID" value="NZ_KB849398.1"/>
</dbReference>
<name>N8WYJ2_9GAMM</name>
<comment type="caution">
    <text evidence="1">The sequence shown here is derived from an EMBL/GenBank/DDBJ whole genome shotgun (WGS) entry which is preliminary data.</text>
</comment>
<dbReference type="AlphaFoldDB" id="N8WYJ2"/>
<proteinExistence type="predicted"/>
<gene>
    <name evidence="1" type="ORF">F969_00579</name>
</gene>
<dbReference type="eggNOG" id="ENOG5032YY2">
    <property type="taxonomic scope" value="Bacteria"/>
</dbReference>
<sequence>MSLYNNFEQKAKKSGITSFLTKGAQGIVGSAINKTMNSTLAGPLFDKAAKFGITPDLASFVANEFAGQYVEKKINEADNLLRKQVRSWLSRIGGGGFEGVPEKKRYREFIALQRARKNHFIVQIDSNLSGDFSKKLNLFVTDIDLNPMNISGEKRRIGGAFIDAPTGAEATEIRITTMDDELGTIKKWFERHCAAVVASDGTFGVPASYAVTIKVLHAVVDGEDTTSAFTNRGLYRAATYEVQLSRREQGMQEVNLTFTQIDSFMR</sequence>
<reference evidence="1 2" key="1">
    <citation type="submission" date="2013-02" db="EMBL/GenBank/DDBJ databases">
        <title>The Genome Sequence of Acinetobacter sp. NIPH 899.</title>
        <authorList>
            <consortium name="The Broad Institute Genome Sequencing Platform"/>
            <consortium name="The Broad Institute Genome Sequencing Center for Infectious Disease"/>
            <person name="Cerqueira G."/>
            <person name="Feldgarden M."/>
            <person name="Courvalin P."/>
            <person name="Perichon B."/>
            <person name="Grillot-Courvalin C."/>
            <person name="Clermont D."/>
            <person name="Rocha E."/>
            <person name="Yoon E.-J."/>
            <person name="Nemec A."/>
            <person name="Walker B."/>
            <person name="Young S.K."/>
            <person name="Zeng Q."/>
            <person name="Gargeya S."/>
            <person name="Fitzgerald M."/>
            <person name="Haas B."/>
            <person name="Abouelleil A."/>
            <person name="Alvarado L."/>
            <person name="Arachchi H.M."/>
            <person name="Berlin A.M."/>
            <person name="Chapman S.B."/>
            <person name="Dewar J."/>
            <person name="Goldberg J."/>
            <person name="Griggs A."/>
            <person name="Gujja S."/>
            <person name="Hansen M."/>
            <person name="Howarth C."/>
            <person name="Imamovic A."/>
            <person name="Larimer J."/>
            <person name="McCowan C."/>
            <person name="Murphy C."/>
            <person name="Neiman D."/>
            <person name="Pearson M."/>
            <person name="Priest M."/>
            <person name="Roberts A."/>
            <person name="Saif S."/>
            <person name="Shea T."/>
            <person name="Sisk P."/>
            <person name="Sykes S."/>
            <person name="Wortman J."/>
            <person name="Nusbaum C."/>
            <person name="Birren B."/>
        </authorList>
    </citation>
    <scope>NUCLEOTIDE SEQUENCE [LARGE SCALE GENOMIC DNA]</scope>
    <source>
        <strain evidence="1 2">NIPH 899</strain>
    </source>
</reference>
<accession>N8WYJ2</accession>
<dbReference type="Proteomes" id="UP000013070">
    <property type="component" value="Unassembled WGS sequence"/>
</dbReference>
<keyword evidence="2" id="KW-1185">Reference proteome</keyword>
<dbReference type="PATRIC" id="fig|1217710.3.peg.548"/>
<dbReference type="HOGENOM" id="CLU_917752_0_0_6"/>
<evidence type="ECO:0000313" key="2">
    <source>
        <dbReference type="Proteomes" id="UP000013070"/>
    </source>
</evidence>
<protein>
    <submittedName>
        <fullName evidence="1">Uncharacterized protein</fullName>
    </submittedName>
</protein>
<evidence type="ECO:0000313" key="1">
    <source>
        <dbReference type="EMBL" id="ENV00348.1"/>
    </source>
</evidence>
<dbReference type="EMBL" id="APPE01000031">
    <property type="protein sequence ID" value="ENV00348.1"/>
    <property type="molecule type" value="Genomic_DNA"/>
</dbReference>
<organism evidence="1 2">
    <name type="scientific">Acinetobacter variabilis</name>
    <dbReference type="NCBI Taxonomy" id="70346"/>
    <lineage>
        <taxon>Bacteria</taxon>
        <taxon>Pseudomonadati</taxon>
        <taxon>Pseudomonadota</taxon>
        <taxon>Gammaproteobacteria</taxon>
        <taxon>Moraxellales</taxon>
        <taxon>Moraxellaceae</taxon>
        <taxon>Acinetobacter</taxon>
    </lineage>
</organism>